<proteinExistence type="predicted"/>
<accession>A0ACC3SQ15</accession>
<name>A0ACC3SQ15_9PEZI</name>
<reference evidence="1" key="1">
    <citation type="submission" date="2024-02" db="EMBL/GenBank/DDBJ databases">
        <title>Metagenome Assembled Genome of Zalaria obscura JY119.</title>
        <authorList>
            <person name="Vighnesh L."/>
            <person name="Jagadeeshwari U."/>
            <person name="Venkata Ramana C."/>
            <person name="Sasikala C."/>
        </authorList>
    </citation>
    <scope>NUCLEOTIDE SEQUENCE</scope>
    <source>
        <strain evidence="1">JY119</strain>
    </source>
</reference>
<evidence type="ECO:0000313" key="1">
    <source>
        <dbReference type="EMBL" id="KAK8221882.1"/>
    </source>
</evidence>
<protein>
    <submittedName>
        <fullName evidence="1">Uncharacterized protein</fullName>
    </submittedName>
</protein>
<comment type="caution">
    <text evidence="1">The sequence shown here is derived from an EMBL/GenBank/DDBJ whole genome shotgun (WGS) entry which is preliminary data.</text>
</comment>
<gene>
    <name evidence="1" type="ORF">M8818_000047</name>
</gene>
<dbReference type="Proteomes" id="UP001320706">
    <property type="component" value="Unassembled WGS sequence"/>
</dbReference>
<dbReference type="EMBL" id="JAMKPW020000001">
    <property type="protein sequence ID" value="KAK8221882.1"/>
    <property type="molecule type" value="Genomic_DNA"/>
</dbReference>
<keyword evidence="2" id="KW-1185">Reference proteome</keyword>
<sequence>MTSDSDQVLSQEDVDHFLQHGWVKLTNCFTKADSDRICSSVWTRLGMSPDDKTTWHTERINMPSHSTYSAAEFAPKAWTAICELLGGEERIAGFNRTWNDGLIVNLGTPEGEGKKVEGYDLKGWHVDGDFFVHFLDSPEQGLLVIPLFTEIKKDGGGTMICPDAIPFIAKHLHDHPEGVSPRMTPRAQNPTMSPEPDLRFYNQLASTFPASSFVEATGNVGDVYLLHPLMLHSASNNMLRIPRIITNPPVSLNAPFNFDRADESEYSVVERKTLKALGKDRLDGWKIQGTRDSVVPERLRKQNAMKEEELRRLEEIRKKAAVSVTEIEFSKPGVMESFT</sequence>
<organism evidence="1 2">
    <name type="scientific">Zalaria obscura</name>
    <dbReference type="NCBI Taxonomy" id="2024903"/>
    <lineage>
        <taxon>Eukaryota</taxon>
        <taxon>Fungi</taxon>
        <taxon>Dikarya</taxon>
        <taxon>Ascomycota</taxon>
        <taxon>Pezizomycotina</taxon>
        <taxon>Dothideomycetes</taxon>
        <taxon>Dothideomycetidae</taxon>
        <taxon>Dothideales</taxon>
        <taxon>Zalariaceae</taxon>
        <taxon>Zalaria</taxon>
    </lineage>
</organism>
<evidence type="ECO:0000313" key="2">
    <source>
        <dbReference type="Proteomes" id="UP001320706"/>
    </source>
</evidence>